<dbReference type="Proteomes" id="UP000255108">
    <property type="component" value="Unassembled WGS sequence"/>
</dbReference>
<dbReference type="Gene3D" id="3.40.1230.10">
    <property type="entry name" value="MTH938-like"/>
    <property type="match status" value="1"/>
</dbReference>
<protein>
    <submittedName>
        <fullName evidence="1">Protein of uncharacterized function (DUF498/DUF598)</fullName>
    </submittedName>
</protein>
<dbReference type="EMBL" id="SMBT01000001">
    <property type="protein sequence ID" value="TCU90463.1"/>
    <property type="molecule type" value="Genomic_DNA"/>
</dbReference>
<dbReference type="EMBL" id="UGHR01000001">
    <property type="protein sequence ID" value="STQ89490.1"/>
    <property type="molecule type" value="Genomic_DNA"/>
</dbReference>
<dbReference type="OrthoDB" id="9800373at2"/>
<dbReference type="Pfam" id="PF04430">
    <property type="entry name" value="DUF498"/>
    <property type="match status" value="1"/>
</dbReference>
<dbReference type="PANTHER" id="PTHR21192">
    <property type="entry name" value="NUCLEAR PROTEIN E3-3"/>
    <property type="match status" value="1"/>
</dbReference>
<dbReference type="RefSeq" id="WP_115225934.1">
    <property type="nucleotide sequence ID" value="NZ_CAWOLO010000001.1"/>
</dbReference>
<dbReference type="InterPro" id="IPR007523">
    <property type="entry name" value="NDUFAF3/AAMDC"/>
</dbReference>
<evidence type="ECO:0000313" key="1">
    <source>
        <dbReference type="EMBL" id="STQ89490.1"/>
    </source>
</evidence>
<proteinExistence type="predicted"/>
<keyword evidence="4" id="KW-1185">Reference proteome</keyword>
<dbReference type="SUPFAM" id="SSF64076">
    <property type="entry name" value="MTH938-like"/>
    <property type="match status" value="1"/>
</dbReference>
<reference evidence="2 4" key="2">
    <citation type="submission" date="2019-03" db="EMBL/GenBank/DDBJ databases">
        <title>Genomic Encyclopedia of Type Strains, Phase IV (KMG-IV): sequencing the most valuable type-strain genomes for metagenomic binning, comparative biology and taxonomic classification.</title>
        <authorList>
            <person name="Goeker M."/>
        </authorList>
    </citation>
    <scope>NUCLEOTIDE SEQUENCE [LARGE SCALE GENOMIC DNA]</scope>
    <source>
        <strain evidence="2 4">DSM 3764</strain>
    </source>
</reference>
<dbReference type="CDD" id="cd05560">
    <property type="entry name" value="Xcc1710_like"/>
    <property type="match status" value="1"/>
</dbReference>
<dbReference type="Proteomes" id="UP000295794">
    <property type="component" value="Unassembled WGS sequence"/>
</dbReference>
<reference evidence="1 3" key="1">
    <citation type="submission" date="2018-06" db="EMBL/GenBank/DDBJ databases">
        <authorList>
            <consortium name="Pathogen Informatics"/>
            <person name="Doyle S."/>
        </authorList>
    </citation>
    <scope>NUCLEOTIDE SEQUENCE [LARGE SCALE GENOMIC DNA]</scope>
    <source>
        <strain evidence="1 3">NCTC11159</strain>
    </source>
</reference>
<gene>
    <name evidence="2" type="ORF">EV682_101496</name>
    <name evidence="1" type="ORF">NCTC11159_00514</name>
</gene>
<evidence type="ECO:0000313" key="4">
    <source>
        <dbReference type="Proteomes" id="UP000295794"/>
    </source>
</evidence>
<dbReference type="AlphaFoldDB" id="A0A377Q451"/>
<organism evidence="1 3">
    <name type="scientific">Iodobacter fluviatilis</name>
    <dbReference type="NCBI Taxonomy" id="537"/>
    <lineage>
        <taxon>Bacteria</taxon>
        <taxon>Pseudomonadati</taxon>
        <taxon>Pseudomonadota</taxon>
        <taxon>Betaproteobacteria</taxon>
        <taxon>Neisseriales</taxon>
        <taxon>Chitinibacteraceae</taxon>
        <taxon>Iodobacter</taxon>
    </lineage>
</organism>
<evidence type="ECO:0000313" key="2">
    <source>
        <dbReference type="EMBL" id="TCU90463.1"/>
    </source>
</evidence>
<name>A0A377Q451_9NEIS</name>
<dbReference type="InterPro" id="IPR036748">
    <property type="entry name" value="MTH938-like_sf"/>
</dbReference>
<evidence type="ECO:0000313" key="3">
    <source>
        <dbReference type="Proteomes" id="UP000255108"/>
    </source>
</evidence>
<accession>A0A377Q451</accession>
<dbReference type="PANTHER" id="PTHR21192:SF2">
    <property type="entry name" value="NADH DEHYDROGENASE [UBIQUINONE] 1 ALPHA SUBCOMPLEX ASSEMBLY FACTOR 3"/>
    <property type="match status" value="1"/>
</dbReference>
<sequence length="122" mass="13558">MKLQHTAVENLNQFSGYGEDFVRVNTEQYQGNVLVTGTEVHVWRPLGFDDLTEADFTAVLAYKPEVVLLGTGKTIRFPHPRLYSALAAAHIGLDVMDTGALCRTFNILTSEDRKVVALIVHN</sequence>